<dbReference type="InterPro" id="IPR001594">
    <property type="entry name" value="Palmitoyltrfase_DHHC"/>
</dbReference>
<keyword evidence="5 8" id="KW-1133">Transmembrane helix</keyword>
<feature type="transmembrane region" description="Helical" evidence="8">
    <location>
        <begin position="195"/>
        <end position="219"/>
    </location>
</feature>
<feature type="compositionally biased region" description="Polar residues" evidence="9">
    <location>
        <begin position="401"/>
        <end position="411"/>
    </location>
</feature>
<dbReference type="PROSITE" id="PS50216">
    <property type="entry name" value="DHHC"/>
    <property type="match status" value="1"/>
</dbReference>
<dbReference type="EC" id="2.3.1.225" evidence="8"/>
<dbReference type="OrthoDB" id="4096362at2759"/>
<dbReference type="InterPro" id="IPR039859">
    <property type="entry name" value="PFA4/ZDH16/20/ERF2-like"/>
</dbReference>
<comment type="caution">
    <text evidence="11">The sequence shown here is derived from an EMBL/GenBank/DDBJ whole genome shotgun (WGS) entry which is preliminary data.</text>
</comment>
<feature type="transmembrane region" description="Helical" evidence="8">
    <location>
        <begin position="72"/>
        <end position="94"/>
    </location>
</feature>
<comment type="subcellular location">
    <subcellularLocation>
        <location evidence="1">Membrane</location>
        <topology evidence="1">Multi-pass membrane protein</topology>
    </subcellularLocation>
</comment>
<feature type="transmembrane region" description="Helical" evidence="8">
    <location>
        <begin position="40"/>
        <end position="60"/>
    </location>
</feature>
<evidence type="ECO:0000256" key="6">
    <source>
        <dbReference type="ARBA" id="ARBA00023136"/>
    </source>
</evidence>
<keyword evidence="12" id="KW-1185">Reference proteome</keyword>
<dbReference type="GO" id="GO:0005794">
    <property type="term" value="C:Golgi apparatus"/>
    <property type="evidence" value="ECO:0007669"/>
    <property type="project" value="TreeGrafter"/>
</dbReference>
<dbReference type="Proteomes" id="UP000734854">
    <property type="component" value="Unassembled WGS sequence"/>
</dbReference>
<name>A0A8J5I720_ZINOF</name>
<dbReference type="EMBL" id="JACMSC010000001">
    <property type="protein sequence ID" value="KAG6537118.1"/>
    <property type="molecule type" value="Genomic_DNA"/>
</dbReference>
<evidence type="ECO:0000256" key="2">
    <source>
        <dbReference type="ARBA" id="ARBA00008574"/>
    </source>
</evidence>
<keyword evidence="3 8" id="KW-0808">Transferase</keyword>
<evidence type="ECO:0000256" key="1">
    <source>
        <dbReference type="ARBA" id="ARBA00004141"/>
    </source>
</evidence>
<dbReference type="PANTHER" id="PTHR22883:SF320">
    <property type="entry name" value="S-ACYLTRANSFERASE"/>
    <property type="match status" value="1"/>
</dbReference>
<reference evidence="11 12" key="1">
    <citation type="submission" date="2020-08" db="EMBL/GenBank/DDBJ databases">
        <title>Plant Genome Project.</title>
        <authorList>
            <person name="Zhang R.-G."/>
        </authorList>
    </citation>
    <scope>NUCLEOTIDE SEQUENCE [LARGE SCALE GENOMIC DNA]</scope>
    <source>
        <tissue evidence="11">Rhizome</tissue>
    </source>
</reference>
<comment type="catalytic activity">
    <reaction evidence="8">
        <text>L-cysteinyl-[protein] + hexadecanoyl-CoA = S-hexadecanoyl-L-cysteinyl-[protein] + CoA</text>
        <dbReference type="Rhea" id="RHEA:36683"/>
        <dbReference type="Rhea" id="RHEA-COMP:10131"/>
        <dbReference type="Rhea" id="RHEA-COMP:11032"/>
        <dbReference type="ChEBI" id="CHEBI:29950"/>
        <dbReference type="ChEBI" id="CHEBI:57287"/>
        <dbReference type="ChEBI" id="CHEBI:57379"/>
        <dbReference type="ChEBI" id="CHEBI:74151"/>
        <dbReference type="EC" id="2.3.1.225"/>
    </reaction>
</comment>
<feature type="domain" description="Palmitoyltransferase DHHC" evidence="10">
    <location>
        <begin position="151"/>
        <end position="275"/>
    </location>
</feature>
<keyword evidence="7 8" id="KW-0012">Acyltransferase</keyword>
<keyword evidence="4 8" id="KW-0812">Transmembrane</keyword>
<organism evidence="11 12">
    <name type="scientific">Zingiber officinale</name>
    <name type="common">Ginger</name>
    <name type="synonym">Amomum zingiber</name>
    <dbReference type="NCBI Taxonomy" id="94328"/>
    <lineage>
        <taxon>Eukaryota</taxon>
        <taxon>Viridiplantae</taxon>
        <taxon>Streptophyta</taxon>
        <taxon>Embryophyta</taxon>
        <taxon>Tracheophyta</taxon>
        <taxon>Spermatophyta</taxon>
        <taxon>Magnoliopsida</taxon>
        <taxon>Liliopsida</taxon>
        <taxon>Zingiberales</taxon>
        <taxon>Zingiberaceae</taxon>
        <taxon>Zingiber</taxon>
    </lineage>
</organism>
<evidence type="ECO:0000256" key="3">
    <source>
        <dbReference type="ARBA" id="ARBA00022679"/>
    </source>
</evidence>
<feature type="compositionally biased region" description="Basic and acidic residues" evidence="9">
    <location>
        <begin position="415"/>
        <end position="430"/>
    </location>
</feature>
<evidence type="ECO:0000256" key="5">
    <source>
        <dbReference type="ARBA" id="ARBA00022989"/>
    </source>
</evidence>
<evidence type="ECO:0000313" key="12">
    <source>
        <dbReference type="Proteomes" id="UP000734854"/>
    </source>
</evidence>
<dbReference type="Pfam" id="PF01529">
    <property type="entry name" value="DHHC"/>
    <property type="match status" value="1"/>
</dbReference>
<evidence type="ECO:0000256" key="9">
    <source>
        <dbReference type="SAM" id="MobiDB-lite"/>
    </source>
</evidence>
<comment type="similarity">
    <text evidence="2 8">Belongs to the DHHC palmitoyltransferase family.</text>
</comment>
<evidence type="ECO:0000313" key="11">
    <source>
        <dbReference type="EMBL" id="KAG6537118.1"/>
    </source>
</evidence>
<accession>A0A8J5I720</accession>
<keyword evidence="6 8" id="KW-0472">Membrane</keyword>
<dbReference type="PANTHER" id="PTHR22883">
    <property type="entry name" value="ZINC FINGER DHHC DOMAIN CONTAINING PROTEIN"/>
    <property type="match status" value="1"/>
</dbReference>
<feature type="region of interest" description="Disordered" evidence="9">
    <location>
        <begin position="394"/>
        <end position="438"/>
    </location>
</feature>
<dbReference type="GO" id="GO:0006612">
    <property type="term" value="P:protein targeting to membrane"/>
    <property type="evidence" value="ECO:0007669"/>
    <property type="project" value="TreeGrafter"/>
</dbReference>
<dbReference type="AlphaFoldDB" id="A0A8J5I720"/>
<sequence>MAMPEQREGIKRLRLYQAWKGNNIFFCGGRLIFGPDVASLFLTTILIAGPAITFCIDIILKMNKDEKQHSTILGFPVLILTLLMTIADLTFLFMTSGRDPGIVQRNTRPLDGDEAYNATTPSMEWISGRAPRLRLPRTKDVIVNGFVLKVKYCDTCMLYRPPRASHCSICNNCVKKFDHHCPWVGQCIGLRNYRFFSLFISTSTFLCIFIFIFSWLNIIDQKKHYGNSTWKSMKHEAMSLVLIVYIFIMVWFVGGLTVLHCYLMSTNQTTYENFRYRYVKKDNPHNNGYWRNFKEVFFSKIPPSEHDFRSFMDEETIEVGPYTPNIGINVTSMKEKFGIEMGNKFAVCDNMTIPSILQNLDYSSIEDNEDVKDQTDDNAFDPLGIHFSQKCHRCSPRHSASKSCGSENEASGNERAAKEAPEAVNDERTTNQRYSNMV</sequence>
<feature type="transmembrane region" description="Helical" evidence="8">
    <location>
        <begin position="240"/>
        <end position="265"/>
    </location>
</feature>
<dbReference type="GO" id="GO:0019706">
    <property type="term" value="F:protein-cysteine S-palmitoyltransferase activity"/>
    <property type="evidence" value="ECO:0007669"/>
    <property type="project" value="UniProtKB-EC"/>
</dbReference>
<evidence type="ECO:0000256" key="8">
    <source>
        <dbReference type="RuleBase" id="RU079119"/>
    </source>
</evidence>
<evidence type="ECO:0000256" key="7">
    <source>
        <dbReference type="ARBA" id="ARBA00023315"/>
    </source>
</evidence>
<comment type="domain">
    <text evidence="8">The DHHC domain is required for palmitoyltransferase activity.</text>
</comment>
<proteinExistence type="inferred from homology"/>
<dbReference type="GO" id="GO:0005783">
    <property type="term" value="C:endoplasmic reticulum"/>
    <property type="evidence" value="ECO:0007669"/>
    <property type="project" value="TreeGrafter"/>
</dbReference>
<dbReference type="GO" id="GO:0016020">
    <property type="term" value="C:membrane"/>
    <property type="evidence" value="ECO:0007669"/>
    <property type="project" value="UniProtKB-SubCell"/>
</dbReference>
<evidence type="ECO:0000256" key="4">
    <source>
        <dbReference type="ARBA" id="ARBA00022692"/>
    </source>
</evidence>
<evidence type="ECO:0000259" key="10">
    <source>
        <dbReference type="Pfam" id="PF01529"/>
    </source>
</evidence>
<protein>
    <recommendedName>
        <fullName evidence="8">S-acyltransferase</fullName>
        <ecNumber evidence="8">2.3.1.225</ecNumber>
    </recommendedName>
    <alternativeName>
        <fullName evidence="8">Palmitoyltransferase</fullName>
    </alternativeName>
</protein>
<gene>
    <name evidence="11" type="ORF">ZIOFF_002200</name>
</gene>